<reference evidence="7 8" key="1">
    <citation type="journal article" date="2010" name="Int. J. Syst. Evol. Microbiol.">
        <title>Reclassification of Herbaspirillum putei as a later heterotypic synonym of Herbaspirillum huttiense, with the description of H. huttiense subsp. huttiense subsp. nov. and H. huttiense subsp. putei subsp. nov., comb. nov., and description of Herbaspirillum aquaticum sp. nov.</title>
        <authorList>
            <person name="Dobritsa A.P."/>
            <person name="Reddy M.C."/>
            <person name="Samadpour M."/>
        </authorList>
    </citation>
    <scope>NUCLEOTIDE SEQUENCE [LARGE SCALE GENOMIC DNA]</scope>
    <source>
        <strain evidence="7 8">IEH 4430</strain>
    </source>
</reference>
<comment type="caution">
    <text evidence="7">The sequence shown here is derived from an EMBL/GenBank/DDBJ whole genome shotgun (WGS) entry which is preliminary data.</text>
</comment>
<sequence length="452" mass="48895">MSGKLSNQPWNDAVPEVHQTPGYFVRRSFWMLMLVMSVIQFTAAWLYPATSFGGTESLITEKALGVPFQYLLWLMVLTGFFLHTTGQGFDFLMRVLKPWLPLIVVGIVASVFGAQPFVSLRSMMLWILMALSAAMVVGEMPPKKALVALMRGMFAIVLLSVVMALLVPKVGTQLYGTSTKVWRGVFTQKNQLGWVAALTLIIGGTLISRQSWRLPAAMVVLAAACLLGSGSKGALAATMLSIGYLFLIHLLRTRVTPALGVTTVIVLTMSIAVFGIFILPPILSALGHDPTFSGRTTVWSVYFNSMLNTPFIGEGPGAYTSLSELTSPLAMRLGELGAIVTPHNAFLGSFGDGGVLGFLAFFGVLFYLAVVAPFLRQDRITLTCAGVAAFNMVHGMVETHEVFAAGVGWYCMIFLRAVTLRELARVPVARIQTTPLARSSSGPGTQSLKRFP</sequence>
<feature type="transmembrane region" description="Helical" evidence="5">
    <location>
        <begin position="68"/>
        <end position="86"/>
    </location>
</feature>
<name>A0A225SY27_9BURK</name>
<feature type="transmembrane region" description="Helical" evidence="5">
    <location>
        <begin position="258"/>
        <end position="283"/>
    </location>
</feature>
<dbReference type="InterPro" id="IPR007016">
    <property type="entry name" value="O-antigen_ligase-rel_domated"/>
</dbReference>
<protein>
    <recommendedName>
        <fullName evidence="6">O-antigen ligase-related domain-containing protein</fullName>
    </recommendedName>
</protein>
<feature type="transmembrane region" description="Helical" evidence="5">
    <location>
        <begin position="235"/>
        <end position="251"/>
    </location>
</feature>
<organism evidence="7 8">
    <name type="scientific">Herbaspirillum aquaticum</name>
    <dbReference type="NCBI Taxonomy" id="568783"/>
    <lineage>
        <taxon>Bacteria</taxon>
        <taxon>Pseudomonadati</taxon>
        <taxon>Pseudomonadota</taxon>
        <taxon>Betaproteobacteria</taxon>
        <taxon>Burkholderiales</taxon>
        <taxon>Oxalobacteraceae</taxon>
        <taxon>Herbaspirillum</taxon>
    </lineage>
</organism>
<evidence type="ECO:0000256" key="1">
    <source>
        <dbReference type="ARBA" id="ARBA00004141"/>
    </source>
</evidence>
<dbReference type="AlphaFoldDB" id="A0A225SY27"/>
<dbReference type="InterPro" id="IPR051533">
    <property type="entry name" value="WaaL-like"/>
</dbReference>
<evidence type="ECO:0000256" key="5">
    <source>
        <dbReference type="SAM" id="Phobius"/>
    </source>
</evidence>
<dbReference type="Proteomes" id="UP000214747">
    <property type="component" value="Unassembled WGS sequence"/>
</dbReference>
<feature type="transmembrane region" description="Helical" evidence="5">
    <location>
        <begin position="29"/>
        <end position="48"/>
    </location>
</feature>
<accession>A0A225SY27</accession>
<feature type="transmembrane region" description="Helical" evidence="5">
    <location>
        <begin position="355"/>
        <end position="375"/>
    </location>
</feature>
<dbReference type="GO" id="GO:0016020">
    <property type="term" value="C:membrane"/>
    <property type="evidence" value="ECO:0007669"/>
    <property type="project" value="UniProtKB-SubCell"/>
</dbReference>
<dbReference type="PANTHER" id="PTHR37422:SF13">
    <property type="entry name" value="LIPOPOLYSACCHARIDE BIOSYNTHESIS PROTEIN PA4999-RELATED"/>
    <property type="match status" value="1"/>
</dbReference>
<feature type="transmembrane region" description="Helical" evidence="5">
    <location>
        <begin position="152"/>
        <end position="171"/>
    </location>
</feature>
<dbReference type="PANTHER" id="PTHR37422">
    <property type="entry name" value="TEICHURONIC ACID BIOSYNTHESIS PROTEIN TUAE"/>
    <property type="match status" value="1"/>
</dbReference>
<feature type="transmembrane region" description="Helical" evidence="5">
    <location>
        <begin position="191"/>
        <end position="207"/>
    </location>
</feature>
<evidence type="ECO:0000313" key="7">
    <source>
        <dbReference type="EMBL" id="OWY36162.1"/>
    </source>
</evidence>
<keyword evidence="2 5" id="KW-0812">Transmembrane</keyword>
<dbReference type="EMBL" id="NJGV01000002">
    <property type="protein sequence ID" value="OWY36162.1"/>
    <property type="molecule type" value="Genomic_DNA"/>
</dbReference>
<proteinExistence type="predicted"/>
<evidence type="ECO:0000259" key="6">
    <source>
        <dbReference type="Pfam" id="PF04932"/>
    </source>
</evidence>
<keyword evidence="4 5" id="KW-0472">Membrane</keyword>
<feature type="domain" description="O-antigen ligase-related" evidence="6">
    <location>
        <begin position="218"/>
        <end position="362"/>
    </location>
</feature>
<evidence type="ECO:0000313" key="8">
    <source>
        <dbReference type="Proteomes" id="UP000214747"/>
    </source>
</evidence>
<evidence type="ECO:0000256" key="2">
    <source>
        <dbReference type="ARBA" id="ARBA00022692"/>
    </source>
</evidence>
<evidence type="ECO:0000256" key="4">
    <source>
        <dbReference type="ARBA" id="ARBA00023136"/>
    </source>
</evidence>
<keyword evidence="3 5" id="KW-1133">Transmembrane helix</keyword>
<gene>
    <name evidence="7" type="ORF">CEJ45_02825</name>
</gene>
<comment type="subcellular location">
    <subcellularLocation>
        <location evidence="1">Membrane</location>
        <topology evidence="1">Multi-pass membrane protein</topology>
    </subcellularLocation>
</comment>
<feature type="transmembrane region" description="Helical" evidence="5">
    <location>
        <begin position="98"/>
        <end position="117"/>
    </location>
</feature>
<feature type="transmembrane region" description="Helical" evidence="5">
    <location>
        <begin position="123"/>
        <end position="140"/>
    </location>
</feature>
<evidence type="ECO:0000256" key="3">
    <source>
        <dbReference type="ARBA" id="ARBA00022989"/>
    </source>
</evidence>
<dbReference type="Pfam" id="PF04932">
    <property type="entry name" value="Wzy_C"/>
    <property type="match status" value="1"/>
</dbReference>
<keyword evidence="8" id="KW-1185">Reference proteome</keyword>